<accession>A0A836AKK3</accession>
<gene>
    <name evidence="2" type="ORF">JEQ12_014532</name>
</gene>
<sequence>MLQGAEPRPPALRAAAASPRYTSATERHGVGPRPSRGRRRALREQLRGCSLQQFFLKLPLKISVIGELELETSRMMPYSVIRRKSDEQSLIDYYSYCWKGFSFLVRDLIPSDINFGENELRPYYEIPLDFFSCLLLFAIRHEKTDSLCQQPLTYD</sequence>
<reference evidence="2 3" key="1">
    <citation type="submission" date="2020-12" db="EMBL/GenBank/DDBJ databases">
        <title>De novo assembly of Tibetan sheep genome.</title>
        <authorList>
            <person name="Li X."/>
        </authorList>
    </citation>
    <scope>NUCLEOTIDE SEQUENCE [LARGE SCALE GENOMIC DNA]</scope>
    <source>
        <tissue evidence="2">Heart</tissue>
    </source>
</reference>
<proteinExistence type="predicted"/>
<dbReference type="AlphaFoldDB" id="A0A836AKK3"/>
<dbReference type="Proteomes" id="UP000664991">
    <property type="component" value="Unassembled WGS sequence"/>
</dbReference>
<evidence type="ECO:0000256" key="1">
    <source>
        <dbReference type="SAM" id="MobiDB-lite"/>
    </source>
</evidence>
<evidence type="ECO:0000313" key="2">
    <source>
        <dbReference type="EMBL" id="KAG5212103.1"/>
    </source>
</evidence>
<name>A0A836AKK3_SHEEP</name>
<organism evidence="2 3">
    <name type="scientific">Ovis aries</name>
    <name type="common">Sheep</name>
    <dbReference type="NCBI Taxonomy" id="9940"/>
    <lineage>
        <taxon>Eukaryota</taxon>
        <taxon>Metazoa</taxon>
        <taxon>Chordata</taxon>
        <taxon>Craniata</taxon>
        <taxon>Vertebrata</taxon>
        <taxon>Euteleostomi</taxon>
        <taxon>Mammalia</taxon>
        <taxon>Eutheria</taxon>
        <taxon>Laurasiatheria</taxon>
        <taxon>Artiodactyla</taxon>
        <taxon>Ruminantia</taxon>
        <taxon>Pecora</taxon>
        <taxon>Bovidae</taxon>
        <taxon>Caprinae</taxon>
        <taxon>Ovis</taxon>
    </lineage>
</organism>
<comment type="caution">
    <text evidence="2">The sequence shown here is derived from an EMBL/GenBank/DDBJ whole genome shotgun (WGS) entry which is preliminary data.</text>
</comment>
<feature type="region of interest" description="Disordered" evidence="1">
    <location>
        <begin position="1"/>
        <end position="37"/>
    </location>
</feature>
<evidence type="ECO:0000313" key="3">
    <source>
        <dbReference type="Proteomes" id="UP000664991"/>
    </source>
</evidence>
<dbReference type="EMBL" id="JAEMGP010000003">
    <property type="protein sequence ID" value="KAG5212103.1"/>
    <property type="molecule type" value="Genomic_DNA"/>
</dbReference>
<feature type="compositionally biased region" description="Low complexity" evidence="1">
    <location>
        <begin position="11"/>
        <end position="20"/>
    </location>
</feature>
<protein>
    <submittedName>
        <fullName evidence="2">Uncharacterized protein</fullName>
    </submittedName>
</protein>